<proteinExistence type="predicted"/>
<reference evidence="1 2" key="1">
    <citation type="submission" date="2020-01" db="EMBL/GenBank/DDBJ databases">
        <authorList>
            <person name="Kim M.K."/>
        </authorList>
    </citation>
    <scope>NUCLEOTIDE SEQUENCE [LARGE SCALE GENOMIC DNA]</scope>
    <source>
        <strain evidence="1 2">172606-1</strain>
    </source>
</reference>
<evidence type="ECO:0000313" key="1">
    <source>
        <dbReference type="EMBL" id="QHT70416.1"/>
    </source>
</evidence>
<protein>
    <submittedName>
        <fullName evidence="1">Uncharacterized protein</fullName>
    </submittedName>
</protein>
<dbReference type="RefSeq" id="WP_162446394.1">
    <property type="nucleotide sequence ID" value="NZ_CP048222.1"/>
</dbReference>
<dbReference type="Proteomes" id="UP000480178">
    <property type="component" value="Chromosome"/>
</dbReference>
<dbReference type="KEGG" id="rhoz:GXP67_29060"/>
<dbReference type="EMBL" id="CP048222">
    <property type="protein sequence ID" value="QHT70416.1"/>
    <property type="molecule type" value="Genomic_DNA"/>
</dbReference>
<accession>A0A6C0GQR7</accession>
<name>A0A6C0GQR7_9BACT</name>
<dbReference type="AlphaFoldDB" id="A0A6C0GQR7"/>
<gene>
    <name evidence="1" type="ORF">GXP67_29060</name>
</gene>
<sequence length="155" mass="17816">MTQPTYPLVMVYNNRVLNIIPTEVDLSQPTPFGTIRPTDQEVAFDGNGNKWTYRLTSNQSNQFEVSFSKKLLLYTLPSPIIIVKPEWTNQGVYQLEELKEVIIACVRNSDYVIASFTDMDGVEAAISQANSFYELYQNLSKYEFIIEENVLWGEQ</sequence>
<organism evidence="1 2">
    <name type="scientific">Rhodocytophaga rosea</name>
    <dbReference type="NCBI Taxonomy" id="2704465"/>
    <lineage>
        <taxon>Bacteria</taxon>
        <taxon>Pseudomonadati</taxon>
        <taxon>Bacteroidota</taxon>
        <taxon>Cytophagia</taxon>
        <taxon>Cytophagales</taxon>
        <taxon>Rhodocytophagaceae</taxon>
        <taxon>Rhodocytophaga</taxon>
    </lineage>
</organism>
<evidence type="ECO:0000313" key="2">
    <source>
        <dbReference type="Proteomes" id="UP000480178"/>
    </source>
</evidence>
<keyword evidence="2" id="KW-1185">Reference proteome</keyword>